<name>A0A542Y270_9MICO</name>
<dbReference type="Gene3D" id="3.90.226.10">
    <property type="entry name" value="2-enoyl-CoA Hydratase, Chain A, domain 1"/>
    <property type="match status" value="1"/>
</dbReference>
<protein>
    <submittedName>
        <fullName evidence="3">Enoyl-CoA hydratase</fullName>
    </submittedName>
</protein>
<dbReference type="AlphaFoldDB" id="A0A542Y270"/>
<evidence type="ECO:0000256" key="1">
    <source>
        <dbReference type="ARBA" id="ARBA00005254"/>
    </source>
</evidence>
<reference evidence="3 4" key="1">
    <citation type="submission" date="2019-06" db="EMBL/GenBank/DDBJ databases">
        <title>Sequencing the genomes of 1000 actinobacteria strains.</title>
        <authorList>
            <person name="Klenk H.-P."/>
        </authorList>
    </citation>
    <scope>NUCLEOTIDE SEQUENCE [LARGE SCALE GENOMIC DNA]</scope>
    <source>
        <strain evidence="3 4">DSM 8803</strain>
    </source>
</reference>
<dbReference type="InterPro" id="IPR029045">
    <property type="entry name" value="ClpP/crotonase-like_dom_sf"/>
</dbReference>
<evidence type="ECO:0000256" key="2">
    <source>
        <dbReference type="RuleBase" id="RU003707"/>
    </source>
</evidence>
<dbReference type="RefSeq" id="WP_211359056.1">
    <property type="nucleotide sequence ID" value="NZ_BAAAUY010000023.1"/>
</dbReference>
<dbReference type="Pfam" id="PF00378">
    <property type="entry name" value="ECH_1"/>
    <property type="match status" value="1"/>
</dbReference>
<dbReference type="PROSITE" id="PS00166">
    <property type="entry name" value="ENOYL_COA_HYDRATASE"/>
    <property type="match status" value="1"/>
</dbReference>
<dbReference type="PANTHER" id="PTHR43802:SF1">
    <property type="entry name" value="IP11341P-RELATED"/>
    <property type="match status" value="1"/>
</dbReference>
<evidence type="ECO:0000313" key="3">
    <source>
        <dbReference type="EMBL" id="TQL42172.1"/>
    </source>
</evidence>
<dbReference type="CDD" id="cd06558">
    <property type="entry name" value="crotonase-like"/>
    <property type="match status" value="1"/>
</dbReference>
<dbReference type="SUPFAM" id="SSF52096">
    <property type="entry name" value="ClpP/crotonase"/>
    <property type="match status" value="1"/>
</dbReference>
<organism evidence="3 4">
    <name type="scientific">Leucobacter komagatae</name>
    <dbReference type="NCBI Taxonomy" id="55969"/>
    <lineage>
        <taxon>Bacteria</taxon>
        <taxon>Bacillati</taxon>
        <taxon>Actinomycetota</taxon>
        <taxon>Actinomycetes</taxon>
        <taxon>Micrococcales</taxon>
        <taxon>Microbacteriaceae</taxon>
        <taxon>Leucobacter</taxon>
    </lineage>
</organism>
<gene>
    <name evidence="3" type="ORF">FB468_0154</name>
</gene>
<proteinExistence type="inferred from homology"/>
<dbReference type="Proteomes" id="UP000319094">
    <property type="component" value="Unassembled WGS sequence"/>
</dbReference>
<evidence type="ECO:0000313" key="4">
    <source>
        <dbReference type="Proteomes" id="UP000319094"/>
    </source>
</evidence>
<keyword evidence="4" id="KW-1185">Reference proteome</keyword>
<dbReference type="InterPro" id="IPR001753">
    <property type="entry name" value="Enoyl-CoA_hydra/iso"/>
</dbReference>
<dbReference type="NCBIfam" id="NF006128">
    <property type="entry name" value="PRK08272.1"/>
    <property type="match status" value="1"/>
</dbReference>
<comment type="caution">
    <text evidence="3">The sequence shown here is derived from an EMBL/GenBank/DDBJ whole genome shotgun (WGS) entry which is preliminary data.</text>
</comment>
<dbReference type="STRING" id="55969.SD72_04375"/>
<sequence length="290" mass="31621">MSSQPIVLYEARDRKAYITLNRPDSLNALTLDMARELADAVARANADDEVRVIILTGSGRSFSSGYDLKLYAEQGVDNQGDLWDPIKDYASMRAATEHYFSLWRSLKPTIAKVRGHAVAGGSDVALSCDLVVMAEDAKIGYMPARVWGCPTTAMWVYRLGVERAKRMLLTGDTITGAKAAEWGLVLEAVPEPELDGAVEALADRMATVPTNQLAMQKLMVNQAYDNMGLQTTQNLATLFDGITRHSPEGRWFMEFAQTHGFHAATKWRDAGGLIPNGGGPIPTEAEVSAL</sequence>
<dbReference type="EMBL" id="VFON01000001">
    <property type="protein sequence ID" value="TQL42172.1"/>
    <property type="molecule type" value="Genomic_DNA"/>
</dbReference>
<comment type="similarity">
    <text evidence="1 2">Belongs to the enoyl-CoA hydratase/isomerase family.</text>
</comment>
<dbReference type="PANTHER" id="PTHR43802">
    <property type="entry name" value="ENOYL-COA HYDRATASE"/>
    <property type="match status" value="1"/>
</dbReference>
<accession>A0A542Y270</accession>
<dbReference type="GO" id="GO:0003824">
    <property type="term" value="F:catalytic activity"/>
    <property type="evidence" value="ECO:0007669"/>
    <property type="project" value="InterPro"/>
</dbReference>
<dbReference type="InterPro" id="IPR018376">
    <property type="entry name" value="Enoyl-CoA_hyd/isom_CS"/>
</dbReference>